<gene>
    <name evidence="6" type="ORF">OJAV_G00236210</name>
</gene>
<keyword evidence="3" id="KW-1133">Transmembrane helix</keyword>
<dbReference type="GO" id="GO:0006955">
    <property type="term" value="P:immune response"/>
    <property type="evidence" value="ECO:0007669"/>
    <property type="project" value="TreeGrafter"/>
</dbReference>
<keyword evidence="3" id="KW-0472">Membrane</keyword>
<feature type="signal peptide" evidence="4">
    <location>
        <begin position="1"/>
        <end position="18"/>
    </location>
</feature>
<evidence type="ECO:0000256" key="2">
    <source>
        <dbReference type="SAM" id="MobiDB-lite"/>
    </source>
</evidence>
<dbReference type="PANTHER" id="PTHR16675:SF193">
    <property type="entry name" value="LOC571647 PROTEIN-RELATED"/>
    <property type="match status" value="1"/>
</dbReference>
<evidence type="ECO:0000256" key="1">
    <source>
        <dbReference type="ARBA" id="ARBA00023180"/>
    </source>
</evidence>
<reference evidence="6 7" key="2">
    <citation type="submission" date="2019-01" db="EMBL/GenBank/DDBJ databases">
        <title>A chromosome length genome reference of the Java medaka (oryzias javanicus).</title>
        <authorList>
            <person name="Herpin A."/>
            <person name="Takehana Y."/>
            <person name="Naruse K."/>
            <person name="Ansai S."/>
            <person name="Kawaguchi M."/>
        </authorList>
    </citation>
    <scope>NUCLEOTIDE SEQUENCE [LARGE SCALE GENOMIC DNA]</scope>
    <source>
        <strain evidence="6">RS831</strain>
        <tissue evidence="6">Whole body</tissue>
    </source>
</reference>
<dbReference type="PROSITE" id="PS50835">
    <property type="entry name" value="IG_LIKE"/>
    <property type="match status" value="1"/>
</dbReference>
<accession>A0A3S2NNH6</accession>
<feature type="chain" id="PRO_5018584489" description="Ig-like domain-containing protein" evidence="4">
    <location>
        <begin position="19"/>
        <end position="381"/>
    </location>
</feature>
<dbReference type="InterPro" id="IPR036179">
    <property type="entry name" value="Ig-like_dom_sf"/>
</dbReference>
<protein>
    <recommendedName>
        <fullName evidence="5">Ig-like domain-containing protein</fullName>
    </recommendedName>
</protein>
<dbReference type="EMBL" id="ML136721">
    <property type="protein sequence ID" value="RVE55448.1"/>
    <property type="molecule type" value="Genomic_DNA"/>
</dbReference>
<keyword evidence="4" id="KW-0732">Signal</keyword>
<dbReference type="Pfam" id="PF00129">
    <property type="entry name" value="MHC_I"/>
    <property type="match status" value="1"/>
</dbReference>
<dbReference type="InterPro" id="IPR007110">
    <property type="entry name" value="Ig-like_dom"/>
</dbReference>
<keyword evidence="7" id="KW-1185">Reference proteome</keyword>
<dbReference type="Gene3D" id="2.60.40.10">
    <property type="entry name" value="Immunoglobulins"/>
    <property type="match status" value="1"/>
</dbReference>
<dbReference type="InterPro" id="IPR037055">
    <property type="entry name" value="MHC_I-like_Ag-recog_sf"/>
</dbReference>
<evidence type="ECO:0000313" key="7">
    <source>
        <dbReference type="Proteomes" id="UP000283210"/>
    </source>
</evidence>
<dbReference type="InterPro" id="IPR050208">
    <property type="entry name" value="MHC_class-I_related"/>
</dbReference>
<dbReference type="Gene3D" id="3.30.500.10">
    <property type="entry name" value="MHC class I-like antigen recognition-like"/>
    <property type="match status" value="1"/>
</dbReference>
<dbReference type="GO" id="GO:0005615">
    <property type="term" value="C:extracellular space"/>
    <property type="evidence" value="ECO:0007669"/>
    <property type="project" value="TreeGrafter"/>
</dbReference>
<dbReference type="GO" id="GO:0009897">
    <property type="term" value="C:external side of plasma membrane"/>
    <property type="evidence" value="ECO:0007669"/>
    <property type="project" value="TreeGrafter"/>
</dbReference>
<dbReference type="AlphaFoldDB" id="A0A3S2NNH6"/>
<dbReference type="SMART" id="SM00407">
    <property type="entry name" value="IGc1"/>
    <property type="match status" value="1"/>
</dbReference>
<evidence type="ECO:0000256" key="3">
    <source>
        <dbReference type="SAM" id="Phobius"/>
    </source>
</evidence>
<feature type="compositionally biased region" description="Polar residues" evidence="2">
    <location>
        <begin position="353"/>
        <end position="366"/>
    </location>
</feature>
<sequence length="381" mass="43429">MLYLAIYFVLVSIKTASSETHSLIYIYTGLSRPVNLSGIHEFIAMSLLDNREIDYYDSSEQKKVPKQKWMKEKFNQEYWDNGTEYLKEEEKQFKILIDQKKPKSNETHVLQWMHGCKGEEDEKGILKFKPGLDIYNYDGNYFHASSEVPRMDAHNEKECFDWMKKFLVYSTADLKNASVTSPPDVLMFATRAKEEANIVLTCLATGFYPKNITMEIKRNGRVLSAEDGLVSTGVRPNDEDTYQRRDHVEILRTDSAANYTCKIVHKKFSIYIEKIWDRILPLNDATGATIGGVVGVLVFLIVLCVPGVIVLFMRKQTPQENPSVSLTPAISSELIPLINLPGAVSSPREIPNPQRTPHPSSRSSMSYPPIKTYNKTFYSSI</sequence>
<dbReference type="OrthoDB" id="8936120at2759"/>
<dbReference type="Proteomes" id="UP000283210">
    <property type="component" value="Unassembled WGS sequence"/>
</dbReference>
<dbReference type="Pfam" id="PF07654">
    <property type="entry name" value="C1-set"/>
    <property type="match status" value="1"/>
</dbReference>
<name>A0A3S2NNH6_ORYJA</name>
<reference evidence="6 7" key="1">
    <citation type="submission" date="2018-11" db="EMBL/GenBank/DDBJ databases">
        <authorList>
            <person name="Lopez-Roques C."/>
            <person name="Donnadieu C."/>
            <person name="Bouchez O."/>
            <person name="Klopp C."/>
            <person name="Cabau C."/>
            <person name="Zahm M."/>
        </authorList>
    </citation>
    <scope>NUCLEOTIDE SEQUENCE [LARGE SCALE GENOMIC DNA]</scope>
    <source>
        <strain evidence="6">RS831</strain>
        <tissue evidence="6">Whole body</tissue>
    </source>
</reference>
<feature type="domain" description="Ig-like" evidence="5">
    <location>
        <begin position="183"/>
        <end position="265"/>
    </location>
</feature>
<proteinExistence type="predicted"/>
<feature type="region of interest" description="Disordered" evidence="2">
    <location>
        <begin position="345"/>
        <end position="368"/>
    </location>
</feature>
<organism evidence="6 7">
    <name type="scientific">Oryzias javanicus</name>
    <name type="common">Javanese ricefish</name>
    <name type="synonym">Aplocheilus javanicus</name>
    <dbReference type="NCBI Taxonomy" id="123683"/>
    <lineage>
        <taxon>Eukaryota</taxon>
        <taxon>Metazoa</taxon>
        <taxon>Chordata</taxon>
        <taxon>Craniata</taxon>
        <taxon>Vertebrata</taxon>
        <taxon>Euteleostomi</taxon>
        <taxon>Actinopterygii</taxon>
        <taxon>Neopterygii</taxon>
        <taxon>Teleostei</taxon>
        <taxon>Neoteleostei</taxon>
        <taxon>Acanthomorphata</taxon>
        <taxon>Ovalentaria</taxon>
        <taxon>Atherinomorphae</taxon>
        <taxon>Beloniformes</taxon>
        <taxon>Adrianichthyidae</taxon>
        <taxon>Oryziinae</taxon>
        <taxon>Oryzias</taxon>
    </lineage>
</organism>
<dbReference type="InterPro" id="IPR011161">
    <property type="entry name" value="MHC_I-like_Ag-recog"/>
</dbReference>
<keyword evidence="3" id="KW-0812">Transmembrane</keyword>
<dbReference type="PANTHER" id="PTHR16675">
    <property type="entry name" value="MHC CLASS I-RELATED"/>
    <property type="match status" value="1"/>
</dbReference>
<evidence type="ECO:0000313" key="6">
    <source>
        <dbReference type="EMBL" id="RVE55448.1"/>
    </source>
</evidence>
<dbReference type="InterPro" id="IPR003597">
    <property type="entry name" value="Ig_C1-set"/>
</dbReference>
<dbReference type="InterPro" id="IPR013783">
    <property type="entry name" value="Ig-like_fold"/>
</dbReference>
<dbReference type="SUPFAM" id="SSF48726">
    <property type="entry name" value="Immunoglobulin"/>
    <property type="match status" value="1"/>
</dbReference>
<keyword evidence="1" id="KW-0325">Glycoprotein</keyword>
<dbReference type="OMA" id="HEFIAMS"/>
<dbReference type="InterPro" id="IPR011162">
    <property type="entry name" value="MHC_I/II-like_Ag-recog"/>
</dbReference>
<dbReference type="SUPFAM" id="SSF54452">
    <property type="entry name" value="MHC antigen-recognition domain"/>
    <property type="match status" value="1"/>
</dbReference>
<feature type="transmembrane region" description="Helical" evidence="3">
    <location>
        <begin position="290"/>
        <end position="313"/>
    </location>
</feature>
<evidence type="ECO:0000256" key="4">
    <source>
        <dbReference type="SAM" id="SignalP"/>
    </source>
</evidence>
<evidence type="ECO:0000259" key="5">
    <source>
        <dbReference type="PROSITE" id="PS50835"/>
    </source>
</evidence>